<proteinExistence type="predicted"/>
<accession>B8II63</accession>
<evidence type="ECO:0000313" key="2">
    <source>
        <dbReference type="Proteomes" id="UP000008207"/>
    </source>
</evidence>
<protein>
    <submittedName>
        <fullName evidence="1">Uncharacterized protein</fullName>
    </submittedName>
</protein>
<gene>
    <name evidence="1" type="ordered locus">Mnod_2983</name>
</gene>
<reference evidence="1 2" key="1">
    <citation type="submission" date="2009-01" db="EMBL/GenBank/DDBJ databases">
        <title>Complete sequence of chromosome of Methylobacterium nodulans ORS 2060.</title>
        <authorList>
            <consortium name="US DOE Joint Genome Institute"/>
            <person name="Lucas S."/>
            <person name="Copeland A."/>
            <person name="Lapidus A."/>
            <person name="Glavina del Rio T."/>
            <person name="Dalin E."/>
            <person name="Tice H."/>
            <person name="Bruce D."/>
            <person name="Goodwin L."/>
            <person name="Pitluck S."/>
            <person name="Sims D."/>
            <person name="Brettin T."/>
            <person name="Detter J.C."/>
            <person name="Han C."/>
            <person name="Larimer F."/>
            <person name="Land M."/>
            <person name="Hauser L."/>
            <person name="Kyrpides N."/>
            <person name="Ivanova N."/>
            <person name="Marx C.J."/>
            <person name="Richardson P."/>
        </authorList>
    </citation>
    <scope>NUCLEOTIDE SEQUENCE [LARGE SCALE GENOMIC DNA]</scope>
    <source>
        <strain evidence="2">LMG 21967 / CNCM I-2342 / ORS 2060</strain>
    </source>
</reference>
<sequence>MGDNVGANPLTIWKEYGWPTADRRTSIVVGLGRHPLAVEIGPSGTVAYRPRPKHPRDVVSSDVLML</sequence>
<keyword evidence="2" id="KW-1185">Reference proteome</keyword>
<name>B8II63_METNO</name>
<dbReference type="KEGG" id="mno:Mnod_2983"/>
<dbReference type="EMBL" id="CP001349">
    <property type="protein sequence ID" value="ACL57932.1"/>
    <property type="molecule type" value="Genomic_DNA"/>
</dbReference>
<dbReference type="STRING" id="460265.Mnod_2983"/>
<organism evidence="1 2">
    <name type="scientific">Methylobacterium nodulans (strain LMG 21967 / CNCM I-2342 / ORS 2060)</name>
    <dbReference type="NCBI Taxonomy" id="460265"/>
    <lineage>
        <taxon>Bacteria</taxon>
        <taxon>Pseudomonadati</taxon>
        <taxon>Pseudomonadota</taxon>
        <taxon>Alphaproteobacteria</taxon>
        <taxon>Hyphomicrobiales</taxon>
        <taxon>Methylobacteriaceae</taxon>
        <taxon>Methylobacterium</taxon>
    </lineage>
</organism>
<dbReference type="HOGENOM" id="CLU_2826190_0_0_5"/>
<dbReference type="Proteomes" id="UP000008207">
    <property type="component" value="Chromosome"/>
</dbReference>
<dbReference type="AlphaFoldDB" id="B8II63"/>
<evidence type="ECO:0000313" key="1">
    <source>
        <dbReference type="EMBL" id="ACL57932.1"/>
    </source>
</evidence>